<dbReference type="Gene3D" id="3.90.550.10">
    <property type="entry name" value="Spore Coat Polysaccharide Biosynthesis Protein SpsA, Chain A"/>
    <property type="match status" value="1"/>
</dbReference>
<reference evidence="4 5" key="1">
    <citation type="submission" date="2019-11" db="EMBL/GenBank/DDBJ databases">
        <title>Caenimonas koreensis gen. nov., sp. nov., isolated from activated sludge.</title>
        <authorList>
            <person name="Seung H.R."/>
        </authorList>
    </citation>
    <scope>NUCLEOTIDE SEQUENCE [LARGE SCALE GENOMIC DNA]</scope>
    <source>
        <strain evidence="4 5">EMB320</strain>
    </source>
</reference>
<dbReference type="PANTHER" id="PTHR43179">
    <property type="entry name" value="RHAMNOSYLTRANSFERASE WBBL"/>
    <property type="match status" value="1"/>
</dbReference>
<protein>
    <submittedName>
        <fullName evidence="4">Glycosyl transferase</fullName>
    </submittedName>
</protein>
<keyword evidence="3 4" id="KW-0808">Transferase</keyword>
<sequence length="229" mass="26104">MVQDLLRELCDGHGGWIEHVIVTHNIPEPTLQEPAEGWPFRFTELFNDRPAGFGANHNGAFEHCFSEFFCVLNPDVELAGPELWRSLVAAACEPGTGLAYPVLLNPDGSLQDNEREAVTPIALLRRRLLKQPQRGIDWVSAAFWLVPAQNYRRLGGFDERFFMYCEDTDFCLRLRIAGLGLRRVEVAVVHQAMRGSGREVRHLAWHLRSLWRLWTGPVLRRYLADVTAS</sequence>
<gene>
    <name evidence="4" type="ORF">GHT07_08165</name>
</gene>
<evidence type="ECO:0000313" key="5">
    <source>
        <dbReference type="Proteomes" id="UP000487350"/>
    </source>
</evidence>
<evidence type="ECO:0000313" key="4">
    <source>
        <dbReference type="EMBL" id="MRD47251.1"/>
    </source>
</evidence>
<proteinExistence type="inferred from homology"/>
<dbReference type="InterPro" id="IPR029044">
    <property type="entry name" value="Nucleotide-diphossugar_trans"/>
</dbReference>
<keyword evidence="5" id="KW-1185">Reference proteome</keyword>
<accession>A0A844B9P4</accession>
<dbReference type="SUPFAM" id="SSF53448">
    <property type="entry name" value="Nucleotide-diphospho-sugar transferases"/>
    <property type="match status" value="1"/>
</dbReference>
<evidence type="ECO:0000256" key="1">
    <source>
        <dbReference type="ARBA" id="ARBA00006739"/>
    </source>
</evidence>
<evidence type="ECO:0000256" key="3">
    <source>
        <dbReference type="ARBA" id="ARBA00022679"/>
    </source>
</evidence>
<dbReference type="OrthoDB" id="9771846at2"/>
<keyword evidence="2" id="KW-0328">Glycosyltransferase</keyword>
<dbReference type="GO" id="GO:0016757">
    <property type="term" value="F:glycosyltransferase activity"/>
    <property type="evidence" value="ECO:0007669"/>
    <property type="project" value="UniProtKB-KW"/>
</dbReference>
<organism evidence="4 5">
    <name type="scientific">Caenimonas koreensis DSM 17982</name>
    <dbReference type="NCBI Taxonomy" id="1121255"/>
    <lineage>
        <taxon>Bacteria</taxon>
        <taxon>Pseudomonadati</taxon>
        <taxon>Pseudomonadota</taxon>
        <taxon>Betaproteobacteria</taxon>
        <taxon>Burkholderiales</taxon>
        <taxon>Comamonadaceae</taxon>
        <taxon>Caenimonas</taxon>
    </lineage>
</organism>
<dbReference type="PANTHER" id="PTHR43179:SF12">
    <property type="entry name" value="GALACTOFURANOSYLTRANSFERASE GLFT2"/>
    <property type="match status" value="1"/>
</dbReference>
<name>A0A844B9P4_9BURK</name>
<comment type="caution">
    <text evidence="4">The sequence shown here is derived from an EMBL/GenBank/DDBJ whole genome shotgun (WGS) entry which is preliminary data.</text>
</comment>
<dbReference type="AlphaFoldDB" id="A0A844B9P4"/>
<evidence type="ECO:0000256" key="2">
    <source>
        <dbReference type="ARBA" id="ARBA00022676"/>
    </source>
</evidence>
<comment type="similarity">
    <text evidence="1">Belongs to the glycosyltransferase 2 family.</text>
</comment>
<dbReference type="EMBL" id="WJBU01000006">
    <property type="protein sequence ID" value="MRD47251.1"/>
    <property type="molecule type" value="Genomic_DNA"/>
</dbReference>
<dbReference type="Proteomes" id="UP000487350">
    <property type="component" value="Unassembled WGS sequence"/>
</dbReference>